<sequence length="130" mass="13843">MPSTQLPSAAGCVLQDVGLEWDAIRVPRQTGLAAVAVLGPQCGAVVESGDSRSVVYFFVPRGTANDWELENTKALGRGSSVTIPPPRRTQGPGPHWRMCPDPHRLMTDANALHTALTDAFGPRLGEERAG</sequence>
<accession>A0A6M4WLY4</accession>
<reference evidence="2" key="1">
    <citation type="submission" date="2020-03" db="EMBL/GenBank/DDBJ databases">
        <title>Molecular networking-based the target discovery of potent antiproliferative macrolactams: 5/6/7/16 polycyclic ansamycins and glycosylated trienomycin from Streptomyces cacaoi subsp. asoensis.</title>
        <authorList>
            <person name="Liu L.-L."/>
        </authorList>
    </citation>
    <scope>NUCLEOTIDE SEQUENCE [LARGE SCALE GENOMIC DNA]</scope>
    <source>
        <strain evidence="2">H2S5</strain>
    </source>
</reference>
<name>A0A6M4WLY4_9ACTN</name>
<organism evidence="2 3">
    <name type="scientific">Streptomyces asoensis</name>
    <dbReference type="NCBI Taxonomy" id="249586"/>
    <lineage>
        <taxon>Bacteria</taxon>
        <taxon>Bacillati</taxon>
        <taxon>Actinomycetota</taxon>
        <taxon>Actinomycetes</taxon>
        <taxon>Kitasatosporales</taxon>
        <taxon>Streptomycetaceae</taxon>
        <taxon>Streptomyces</taxon>
    </lineage>
</organism>
<protein>
    <submittedName>
        <fullName evidence="2">Uncharacterized protein</fullName>
    </submittedName>
</protein>
<evidence type="ECO:0000313" key="3">
    <source>
        <dbReference type="Proteomes" id="UP000502665"/>
    </source>
</evidence>
<dbReference type="Proteomes" id="UP000502665">
    <property type="component" value="Chromosome"/>
</dbReference>
<proteinExistence type="predicted"/>
<dbReference type="RefSeq" id="WP_171396983.1">
    <property type="nucleotide sequence ID" value="NZ_CP049838.1"/>
</dbReference>
<dbReference type="EMBL" id="CP049838">
    <property type="protein sequence ID" value="QJT01404.1"/>
    <property type="molecule type" value="Genomic_DNA"/>
</dbReference>
<keyword evidence="3" id="KW-1185">Reference proteome</keyword>
<evidence type="ECO:0000256" key="1">
    <source>
        <dbReference type="SAM" id="MobiDB-lite"/>
    </source>
</evidence>
<dbReference type="AlphaFoldDB" id="A0A6M4WLY4"/>
<gene>
    <name evidence="2" type="ORF">G9272_14640</name>
</gene>
<evidence type="ECO:0000313" key="2">
    <source>
        <dbReference type="EMBL" id="QJT01404.1"/>
    </source>
</evidence>
<feature type="region of interest" description="Disordered" evidence="1">
    <location>
        <begin position="75"/>
        <end position="96"/>
    </location>
</feature>